<feature type="non-terminal residue" evidence="1">
    <location>
        <position position="1"/>
    </location>
</feature>
<proteinExistence type="predicted"/>
<accession>A0A1A8NIQ1</accession>
<protein>
    <submittedName>
        <fullName evidence="1">Uncharacterized protein</fullName>
    </submittedName>
</protein>
<name>A0A1A8NIQ1_9TELE</name>
<sequence>VYVNKCDLGDQQEQQSAMIWRSLGLKVVIGVKCASLRVFCKLFQSYAAAKRKDLRPKTVEVMTREGTRD</sequence>
<reference evidence="1" key="2">
    <citation type="submission" date="2016-06" db="EMBL/GenBank/DDBJ databases">
        <title>The genome of a short-lived fish provides insights into sex chromosome evolution and the genetic control of aging.</title>
        <authorList>
            <person name="Reichwald K."/>
            <person name="Felder M."/>
            <person name="Petzold A."/>
            <person name="Koch P."/>
            <person name="Groth M."/>
            <person name="Platzer M."/>
        </authorList>
    </citation>
    <scope>NUCLEOTIDE SEQUENCE</scope>
    <source>
        <tissue evidence="1">Brain</tissue>
    </source>
</reference>
<dbReference type="EMBL" id="HAEH01002347">
    <property type="protein sequence ID" value="SBR68734.1"/>
    <property type="molecule type" value="Transcribed_RNA"/>
</dbReference>
<evidence type="ECO:0000313" key="1">
    <source>
        <dbReference type="EMBL" id="SBR68734.1"/>
    </source>
</evidence>
<reference evidence="1" key="1">
    <citation type="submission" date="2016-05" db="EMBL/GenBank/DDBJ databases">
        <authorList>
            <person name="Lavstsen T."/>
            <person name="Jespersen J.S."/>
        </authorList>
    </citation>
    <scope>NUCLEOTIDE SEQUENCE</scope>
    <source>
        <tissue evidence="1">Brain</tissue>
    </source>
</reference>
<feature type="non-terminal residue" evidence="1">
    <location>
        <position position="69"/>
    </location>
</feature>
<gene>
    <name evidence="1" type="primary">Nfu_g_1_014866</name>
</gene>
<organism evidence="1">
    <name type="scientific">Nothobranchius rachovii</name>
    <name type="common">bluefin notho</name>
    <dbReference type="NCBI Taxonomy" id="451742"/>
    <lineage>
        <taxon>Eukaryota</taxon>
        <taxon>Metazoa</taxon>
        <taxon>Chordata</taxon>
        <taxon>Craniata</taxon>
        <taxon>Vertebrata</taxon>
        <taxon>Euteleostomi</taxon>
        <taxon>Actinopterygii</taxon>
        <taxon>Neopterygii</taxon>
        <taxon>Teleostei</taxon>
        <taxon>Neoteleostei</taxon>
        <taxon>Acanthomorphata</taxon>
        <taxon>Ovalentaria</taxon>
        <taxon>Atherinomorphae</taxon>
        <taxon>Cyprinodontiformes</taxon>
        <taxon>Nothobranchiidae</taxon>
        <taxon>Nothobranchius</taxon>
    </lineage>
</organism>
<dbReference type="AlphaFoldDB" id="A0A1A8NIQ1"/>